<evidence type="ECO:0000313" key="3">
    <source>
        <dbReference type="EMBL" id="OWF46549.1"/>
    </source>
</evidence>
<dbReference type="PANTHER" id="PTHR18957">
    <property type="entry name" value="CENTLEIN"/>
    <property type="match status" value="1"/>
</dbReference>
<dbReference type="OrthoDB" id="10011458at2759"/>
<feature type="compositionally biased region" description="Polar residues" evidence="2">
    <location>
        <begin position="127"/>
        <end position="143"/>
    </location>
</feature>
<feature type="coiled-coil region" evidence="1">
    <location>
        <begin position="157"/>
        <end position="240"/>
    </location>
</feature>
<evidence type="ECO:0000313" key="4">
    <source>
        <dbReference type="Proteomes" id="UP000242188"/>
    </source>
</evidence>
<feature type="compositionally biased region" description="Polar residues" evidence="2">
    <location>
        <begin position="49"/>
        <end position="81"/>
    </location>
</feature>
<keyword evidence="4" id="KW-1185">Reference proteome</keyword>
<feature type="region of interest" description="Disordered" evidence="2">
    <location>
        <begin position="319"/>
        <end position="341"/>
    </location>
</feature>
<organism evidence="3 4">
    <name type="scientific">Mizuhopecten yessoensis</name>
    <name type="common">Japanese scallop</name>
    <name type="synonym">Patinopecten yessoensis</name>
    <dbReference type="NCBI Taxonomy" id="6573"/>
    <lineage>
        <taxon>Eukaryota</taxon>
        <taxon>Metazoa</taxon>
        <taxon>Spiralia</taxon>
        <taxon>Lophotrochozoa</taxon>
        <taxon>Mollusca</taxon>
        <taxon>Bivalvia</taxon>
        <taxon>Autobranchia</taxon>
        <taxon>Pteriomorphia</taxon>
        <taxon>Pectinida</taxon>
        <taxon>Pectinoidea</taxon>
        <taxon>Pectinidae</taxon>
        <taxon>Mizuhopecten</taxon>
    </lineage>
</organism>
<dbReference type="AlphaFoldDB" id="A0A210QCU9"/>
<protein>
    <submittedName>
        <fullName evidence="3">Centlein</fullName>
    </submittedName>
</protein>
<comment type="caution">
    <text evidence="3">The sequence shown here is derived from an EMBL/GenBank/DDBJ whole genome shotgun (WGS) entry which is preliminary data.</text>
</comment>
<feature type="region of interest" description="Disordered" evidence="2">
    <location>
        <begin position="23"/>
        <end position="149"/>
    </location>
</feature>
<dbReference type="STRING" id="6573.A0A210QCU9"/>
<dbReference type="GO" id="GO:0010457">
    <property type="term" value="P:centriole-centriole cohesion"/>
    <property type="evidence" value="ECO:0007669"/>
    <property type="project" value="TreeGrafter"/>
</dbReference>
<feature type="compositionally biased region" description="Acidic residues" evidence="2">
    <location>
        <begin position="24"/>
        <end position="41"/>
    </location>
</feature>
<keyword evidence="1" id="KW-0175">Coiled coil</keyword>
<sequence length="374" mass="42906">MSQYQKSLNKSIEKMKSVFRNFEDDGWEEVSGSQDEEETESDTLGQAIVSRSRTELSPTDCTDSSFSSQVKTRTNIKQSPLQRQSTRSRRSIIRNLQRVPRSSQSGPQISSSSTSADAGRKVVLRETGTSPMKQAVTKDSLTPSPSPAKLHEQKMAHNHTLRQLKQAKQRVHNLQQQVTNLRDSRAATLKAFQEHKDASQQLESDLNLANQRLRVSKQNIQKMSNDIEKLVKEKAHLESQQVLREETVTPAVNTDKRTEQDWKMLEVRLKTSSSEVCRQSASLRQMKQENTSLQDQVRTLQDRINHLERDNNQKRTLLEDTRSKLRISQDSSRSESNNMEEMETRIKLLQEGADRSRVQEDFSGVTVYMLFLCQ</sequence>
<dbReference type="Proteomes" id="UP000242188">
    <property type="component" value="Unassembled WGS sequence"/>
</dbReference>
<name>A0A210QCU9_MIZYE</name>
<dbReference type="GO" id="GO:0005813">
    <property type="term" value="C:centrosome"/>
    <property type="evidence" value="ECO:0007669"/>
    <property type="project" value="TreeGrafter"/>
</dbReference>
<dbReference type="EMBL" id="NEDP02004154">
    <property type="protein sequence ID" value="OWF46549.1"/>
    <property type="molecule type" value="Genomic_DNA"/>
</dbReference>
<dbReference type="InterPro" id="IPR038810">
    <property type="entry name" value="CNTLN"/>
</dbReference>
<proteinExistence type="predicted"/>
<dbReference type="GO" id="GO:0005814">
    <property type="term" value="C:centriole"/>
    <property type="evidence" value="ECO:0007669"/>
    <property type="project" value="TreeGrafter"/>
</dbReference>
<feature type="compositionally biased region" description="Low complexity" evidence="2">
    <location>
        <begin position="102"/>
        <end position="115"/>
    </location>
</feature>
<gene>
    <name evidence="3" type="ORF">KP79_PYT01400</name>
</gene>
<evidence type="ECO:0000256" key="2">
    <source>
        <dbReference type="SAM" id="MobiDB-lite"/>
    </source>
</evidence>
<dbReference type="PANTHER" id="PTHR18957:SF0">
    <property type="entry name" value="CENTLEIN"/>
    <property type="match status" value="1"/>
</dbReference>
<accession>A0A210QCU9</accession>
<evidence type="ECO:0000256" key="1">
    <source>
        <dbReference type="SAM" id="Coils"/>
    </source>
</evidence>
<reference evidence="3 4" key="1">
    <citation type="journal article" date="2017" name="Nat. Ecol. Evol.">
        <title>Scallop genome provides insights into evolution of bilaterian karyotype and development.</title>
        <authorList>
            <person name="Wang S."/>
            <person name="Zhang J."/>
            <person name="Jiao W."/>
            <person name="Li J."/>
            <person name="Xun X."/>
            <person name="Sun Y."/>
            <person name="Guo X."/>
            <person name="Huan P."/>
            <person name="Dong B."/>
            <person name="Zhang L."/>
            <person name="Hu X."/>
            <person name="Sun X."/>
            <person name="Wang J."/>
            <person name="Zhao C."/>
            <person name="Wang Y."/>
            <person name="Wang D."/>
            <person name="Huang X."/>
            <person name="Wang R."/>
            <person name="Lv J."/>
            <person name="Li Y."/>
            <person name="Zhang Z."/>
            <person name="Liu B."/>
            <person name="Lu W."/>
            <person name="Hui Y."/>
            <person name="Liang J."/>
            <person name="Zhou Z."/>
            <person name="Hou R."/>
            <person name="Li X."/>
            <person name="Liu Y."/>
            <person name="Li H."/>
            <person name="Ning X."/>
            <person name="Lin Y."/>
            <person name="Zhao L."/>
            <person name="Xing Q."/>
            <person name="Dou J."/>
            <person name="Li Y."/>
            <person name="Mao J."/>
            <person name="Guo H."/>
            <person name="Dou H."/>
            <person name="Li T."/>
            <person name="Mu C."/>
            <person name="Jiang W."/>
            <person name="Fu Q."/>
            <person name="Fu X."/>
            <person name="Miao Y."/>
            <person name="Liu J."/>
            <person name="Yu Q."/>
            <person name="Li R."/>
            <person name="Liao H."/>
            <person name="Li X."/>
            <person name="Kong Y."/>
            <person name="Jiang Z."/>
            <person name="Chourrout D."/>
            <person name="Li R."/>
            <person name="Bao Z."/>
        </authorList>
    </citation>
    <scope>NUCLEOTIDE SEQUENCE [LARGE SCALE GENOMIC DNA]</scope>
    <source>
        <strain evidence="3 4">PY_sf001</strain>
    </source>
</reference>